<dbReference type="GO" id="GO:0005737">
    <property type="term" value="C:cytoplasm"/>
    <property type="evidence" value="ECO:0007669"/>
    <property type="project" value="UniProtKB-SubCell"/>
</dbReference>
<evidence type="ECO:0000256" key="2">
    <source>
        <dbReference type="ARBA" id="ARBA00005898"/>
    </source>
</evidence>
<dbReference type="GO" id="GO:0051301">
    <property type="term" value="P:cell division"/>
    <property type="evidence" value="ECO:0007669"/>
    <property type="project" value="UniProtKB-KW"/>
</dbReference>
<dbReference type="RefSeq" id="WP_006780415.1">
    <property type="nucleotide sequence ID" value="NZ_CP040506.1"/>
</dbReference>
<comment type="caution">
    <text evidence="13">The sequence shown here is derived from an EMBL/GenBank/DDBJ whole genome shotgun (WGS) entry which is preliminary data.</text>
</comment>
<evidence type="ECO:0000256" key="7">
    <source>
        <dbReference type="ARBA" id="ARBA00023316"/>
    </source>
</evidence>
<dbReference type="OrthoDB" id="9800958at2"/>
<dbReference type="UniPathway" id="UPA00219"/>
<keyword evidence="8" id="KW-0460">Magnesium</keyword>
<sequence length="495" mass="55442">MRLKDWLEDVTYELLQGSPEEEVTDVVYDSRKAAPGVVFVCMKGTRVDSHDFIPEVTKQGVRVLVVEKPAKELPAIPEEITVIRVEHAREALAVLSAARFGYPLKKMTSIGVTGTKGKTTTTYMIKAILEAAGRKVGLIGTAGAIIGSQTYQTRNTTPESYELQSYFAQMVEAGCEYVIMEVSSQGLKMHRVDGIRFDYGLFTNISRDHIGPDEHADFEEYLYYKSQLLRRCRVGLVNKDDDHYEDIIAQVDCELHTFSLDADSDFKAENIRYVSEPDFVGVDFLVSGACQLEVRLNIPGKFNVYNGLAAVGVCSLMGIPEDSICHGMEHIYVNGRMEIVHTSPRCTVIVDYAHNEVSMESLLSTLREYHPKRLVCVFGCGGNRSKERRYTMGEVGGRLADLSIVTADNSRYEKVEDIIADIRGSIEKTGGAFIEIPDRREAIEYSIVHAQPGDMIAVIGKGHEDYQEINGVRYPFLDRQVIEEVFNKLEEQGME</sequence>
<dbReference type="InterPro" id="IPR000713">
    <property type="entry name" value="Mur_ligase_N"/>
</dbReference>
<evidence type="ECO:0000256" key="4">
    <source>
        <dbReference type="ARBA" id="ARBA00022960"/>
    </source>
</evidence>
<keyword evidence="8" id="KW-0436">Ligase</keyword>
<dbReference type="Gene3D" id="3.90.190.20">
    <property type="entry name" value="Mur ligase, C-terminal domain"/>
    <property type="match status" value="1"/>
</dbReference>
<evidence type="ECO:0000259" key="11">
    <source>
        <dbReference type="Pfam" id="PF02875"/>
    </source>
</evidence>
<evidence type="ECO:0000259" key="10">
    <source>
        <dbReference type="Pfam" id="PF01225"/>
    </source>
</evidence>
<dbReference type="InterPro" id="IPR013221">
    <property type="entry name" value="Mur_ligase_cen"/>
</dbReference>
<dbReference type="Pfam" id="PF08245">
    <property type="entry name" value="Mur_ligase_M"/>
    <property type="match status" value="1"/>
</dbReference>
<gene>
    <name evidence="8" type="primary">murE</name>
    <name evidence="13" type="ORF">HMPREF9473_02435</name>
</gene>
<keyword evidence="8" id="KW-0547">Nucleotide-binding</keyword>
<dbReference type="InterPro" id="IPR035911">
    <property type="entry name" value="MurE/MurF_N"/>
</dbReference>
<evidence type="ECO:0000313" key="14">
    <source>
        <dbReference type="Proteomes" id="UP000005384"/>
    </source>
</evidence>
<reference evidence="13 14" key="1">
    <citation type="submission" date="2011-08" db="EMBL/GenBank/DDBJ databases">
        <title>The Genome Sequence of Clostridium hathewayi WAL-18680.</title>
        <authorList>
            <consortium name="The Broad Institute Genome Sequencing Platform"/>
            <person name="Earl A."/>
            <person name="Ward D."/>
            <person name="Feldgarden M."/>
            <person name="Gevers D."/>
            <person name="Finegold S.M."/>
            <person name="Summanen P.H."/>
            <person name="Molitoris D.R."/>
            <person name="Song M."/>
            <person name="Daigneault M."/>
            <person name="Allen-Vercoe E."/>
            <person name="Young S.K."/>
            <person name="Zeng Q."/>
            <person name="Gargeya S."/>
            <person name="Fitzgerald M."/>
            <person name="Haas B."/>
            <person name="Abouelleil A."/>
            <person name="Alvarado L."/>
            <person name="Arachchi H.M."/>
            <person name="Berlin A."/>
            <person name="Brown A."/>
            <person name="Chapman S.B."/>
            <person name="Chen Z."/>
            <person name="Dunbar C."/>
            <person name="Freedman E."/>
            <person name="Gearin G."/>
            <person name="Gellesch M."/>
            <person name="Goldberg J."/>
            <person name="Griggs A."/>
            <person name="Gujja S."/>
            <person name="Heiman D."/>
            <person name="Howarth C."/>
            <person name="Larson L."/>
            <person name="Lui A."/>
            <person name="MacDonald P.J.P."/>
            <person name="Montmayeur A."/>
            <person name="Murphy C."/>
            <person name="Neiman D."/>
            <person name="Pearson M."/>
            <person name="Priest M."/>
            <person name="Roberts A."/>
            <person name="Saif S."/>
            <person name="Shea T."/>
            <person name="Shenoy N."/>
            <person name="Sisk P."/>
            <person name="Stolte C."/>
            <person name="Sykes S."/>
            <person name="Wortman J."/>
            <person name="Nusbaum C."/>
            <person name="Birren B."/>
        </authorList>
    </citation>
    <scope>NUCLEOTIDE SEQUENCE [LARGE SCALE GENOMIC DNA]</scope>
    <source>
        <strain evidence="13 14">WAL-18680</strain>
    </source>
</reference>
<evidence type="ECO:0000259" key="12">
    <source>
        <dbReference type="Pfam" id="PF08245"/>
    </source>
</evidence>
<dbReference type="GO" id="GO:0008360">
    <property type="term" value="P:regulation of cell shape"/>
    <property type="evidence" value="ECO:0007669"/>
    <property type="project" value="UniProtKB-KW"/>
</dbReference>
<evidence type="ECO:0000256" key="5">
    <source>
        <dbReference type="ARBA" id="ARBA00022984"/>
    </source>
</evidence>
<protein>
    <recommendedName>
        <fullName evidence="8">UDP-N-acetylmuramyl-tripeptide synthetase</fullName>
        <ecNumber evidence="8">6.3.2.-</ecNumber>
    </recommendedName>
    <alternativeName>
        <fullName evidence="8">UDP-MurNAc-tripeptide synthetase</fullName>
    </alternativeName>
</protein>
<comment type="cofactor">
    <cofactor evidence="8">
        <name>Mg(2+)</name>
        <dbReference type="ChEBI" id="CHEBI:18420"/>
    </cofactor>
</comment>
<organism evidence="13 14">
    <name type="scientific">Hungatella hathewayi WAL-18680</name>
    <dbReference type="NCBI Taxonomy" id="742737"/>
    <lineage>
        <taxon>Bacteria</taxon>
        <taxon>Bacillati</taxon>
        <taxon>Bacillota</taxon>
        <taxon>Clostridia</taxon>
        <taxon>Lachnospirales</taxon>
        <taxon>Lachnospiraceae</taxon>
        <taxon>Hungatella</taxon>
    </lineage>
</organism>
<keyword evidence="7 8" id="KW-0961">Cell wall biogenesis/degradation</keyword>
<dbReference type="GO" id="GO:0071555">
    <property type="term" value="P:cell wall organization"/>
    <property type="evidence" value="ECO:0007669"/>
    <property type="project" value="UniProtKB-KW"/>
</dbReference>
<keyword evidence="5 8" id="KW-0573">Peptidoglycan synthesis</keyword>
<comment type="caution">
    <text evidence="8">Lacks conserved residue(s) required for the propagation of feature annotation.</text>
</comment>
<evidence type="ECO:0000256" key="9">
    <source>
        <dbReference type="RuleBase" id="RU004135"/>
    </source>
</evidence>
<feature type="domain" description="Mur ligase N-terminal catalytic" evidence="10">
    <location>
        <begin position="23"/>
        <end position="98"/>
    </location>
</feature>
<feature type="binding site" evidence="8">
    <location>
        <position position="183"/>
    </location>
    <ligand>
        <name>UDP-N-acetyl-alpha-D-muramoyl-L-alanyl-D-glutamate</name>
        <dbReference type="ChEBI" id="CHEBI:83900"/>
    </ligand>
</feature>
<dbReference type="GO" id="GO:0000287">
    <property type="term" value="F:magnesium ion binding"/>
    <property type="evidence" value="ECO:0007669"/>
    <property type="project" value="UniProtKB-UniRule"/>
</dbReference>
<dbReference type="Pfam" id="PF02875">
    <property type="entry name" value="Mur_ligase_C"/>
    <property type="match status" value="1"/>
</dbReference>
<dbReference type="Pfam" id="PF01225">
    <property type="entry name" value="Mur_ligase"/>
    <property type="match status" value="1"/>
</dbReference>
<keyword evidence="8" id="KW-0963">Cytoplasm</keyword>
<comment type="PTM">
    <text evidence="8">Carboxylation is probably crucial for Mg(2+) binding and, consequently, for the gamma-phosphate positioning of ATP.</text>
</comment>
<dbReference type="EMBL" id="ADLN01000053">
    <property type="protein sequence ID" value="EHI59576.1"/>
    <property type="molecule type" value="Genomic_DNA"/>
</dbReference>
<dbReference type="GO" id="GO:0009252">
    <property type="term" value="P:peptidoglycan biosynthetic process"/>
    <property type="evidence" value="ECO:0007669"/>
    <property type="project" value="UniProtKB-UniRule"/>
</dbReference>
<accession>G5IG07</accession>
<comment type="similarity">
    <text evidence="2 8">Belongs to the MurCDEF family. MurE subfamily.</text>
</comment>
<dbReference type="NCBIfam" id="NF001126">
    <property type="entry name" value="PRK00139.1-4"/>
    <property type="match status" value="1"/>
</dbReference>
<feature type="binding site" evidence="8">
    <location>
        <begin position="114"/>
        <end position="120"/>
    </location>
    <ligand>
        <name>ATP</name>
        <dbReference type="ChEBI" id="CHEBI:30616"/>
    </ligand>
</feature>
<dbReference type="HAMAP" id="MF_00208">
    <property type="entry name" value="MurE"/>
    <property type="match status" value="1"/>
</dbReference>
<comment type="pathway">
    <text evidence="1 8 9">Cell wall biogenesis; peptidoglycan biosynthesis.</text>
</comment>
<feature type="binding site" evidence="8">
    <location>
        <position position="191"/>
    </location>
    <ligand>
        <name>UDP-N-acetyl-alpha-D-muramoyl-L-alanyl-D-glutamate</name>
        <dbReference type="ChEBI" id="CHEBI:83900"/>
    </ligand>
</feature>
<dbReference type="InterPro" id="IPR004101">
    <property type="entry name" value="Mur_ligase_C"/>
</dbReference>
<feature type="domain" description="Mur ligase central" evidence="12">
    <location>
        <begin position="112"/>
        <end position="313"/>
    </location>
</feature>
<name>G5IG07_9FIRM</name>
<comment type="subcellular location">
    <subcellularLocation>
        <location evidence="8 9">Cytoplasm</location>
    </subcellularLocation>
</comment>
<dbReference type="GO" id="GO:0016881">
    <property type="term" value="F:acid-amino acid ligase activity"/>
    <property type="evidence" value="ECO:0007669"/>
    <property type="project" value="UniProtKB-UniRule"/>
</dbReference>
<dbReference type="EC" id="6.3.2.-" evidence="8"/>
<evidence type="ECO:0000256" key="6">
    <source>
        <dbReference type="ARBA" id="ARBA00023306"/>
    </source>
</evidence>
<dbReference type="InterPro" id="IPR036565">
    <property type="entry name" value="Mur-like_cat_sf"/>
</dbReference>
<dbReference type="PANTHER" id="PTHR23135">
    <property type="entry name" value="MUR LIGASE FAMILY MEMBER"/>
    <property type="match status" value="1"/>
</dbReference>
<dbReference type="SUPFAM" id="SSF53623">
    <property type="entry name" value="MurD-like peptide ligases, catalytic domain"/>
    <property type="match status" value="1"/>
</dbReference>
<keyword evidence="3 8" id="KW-0132">Cell division</keyword>
<keyword evidence="14" id="KW-1185">Reference proteome</keyword>
<feature type="binding site" evidence="8">
    <location>
        <begin position="156"/>
        <end position="157"/>
    </location>
    <ligand>
        <name>UDP-N-acetyl-alpha-D-muramoyl-L-alanyl-D-glutamate</name>
        <dbReference type="ChEBI" id="CHEBI:83900"/>
    </ligand>
</feature>
<dbReference type="GO" id="GO:0005524">
    <property type="term" value="F:ATP binding"/>
    <property type="evidence" value="ECO:0007669"/>
    <property type="project" value="UniProtKB-UniRule"/>
</dbReference>
<dbReference type="Proteomes" id="UP000005384">
    <property type="component" value="Unassembled WGS sequence"/>
</dbReference>
<dbReference type="NCBIfam" id="TIGR01085">
    <property type="entry name" value="murE"/>
    <property type="match status" value="1"/>
</dbReference>
<keyword evidence="8" id="KW-0067">ATP-binding</keyword>
<dbReference type="Gene3D" id="3.40.1390.10">
    <property type="entry name" value="MurE/MurF, N-terminal domain"/>
    <property type="match status" value="1"/>
</dbReference>
<evidence type="ECO:0000313" key="13">
    <source>
        <dbReference type="EMBL" id="EHI59576.1"/>
    </source>
</evidence>
<evidence type="ECO:0000256" key="3">
    <source>
        <dbReference type="ARBA" id="ARBA00022618"/>
    </source>
</evidence>
<feature type="domain" description="Mur ligase C-terminal" evidence="11">
    <location>
        <begin position="335"/>
        <end position="462"/>
    </location>
</feature>
<dbReference type="PANTHER" id="PTHR23135:SF4">
    <property type="entry name" value="UDP-N-ACETYLMURAMOYL-L-ALANYL-D-GLUTAMATE--2,6-DIAMINOPIMELATE LIGASE MURE HOMOLOG, CHLOROPLASTIC"/>
    <property type="match status" value="1"/>
</dbReference>
<keyword evidence="4 8" id="KW-0133">Cell shape</keyword>
<dbReference type="SUPFAM" id="SSF53244">
    <property type="entry name" value="MurD-like peptide ligases, peptide-binding domain"/>
    <property type="match status" value="1"/>
</dbReference>
<feature type="binding site" evidence="8">
    <location>
        <position position="155"/>
    </location>
    <ligand>
        <name>UDP-N-acetyl-alpha-D-muramoyl-L-alanyl-D-glutamate</name>
        <dbReference type="ChEBI" id="CHEBI:83900"/>
    </ligand>
</feature>
<dbReference type="InterPro" id="IPR005761">
    <property type="entry name" value="UDP-N-AcMur-Glu-dNH2Pim_ligase"/>
</dbReference>
<keyword evidence="6 8" id="KW-0131">Cell cycle</keyword>
<proteinExistence type="inferred from homology"/>
<dbReference type="AlphaFoldDB" id="G5IG07"/>
<dbReference type="SUPFAM" id="SSF63418">
    <property type="entry name" value="MurE/MurF N-terminal domain"/>
    <property type="match status" value="1"/>
</dbReference>
<evidence type="ECO:0000256" key="8">
    <source>
        <dbReference type="HAMAP-Rule" id="MF_00208"/>
    </source>
</evidence>
<evidence type="ECO:0000256" key="1">
    <source>
        <dbReference type="ARBA" id="ARBA00004752"/>
    </source>
</evidence>
<dbReference type="Gene3D" id="3.40.1190.10">
    <property type="entry name" value="Mur-like, catalytic domain"/>
    <property type="match status" value="1"/>
</dbReference>
<comment type="function">
    <text evidence="8">Catalyzes the addition of an amino acid to the nucleotide precursor UDP-N-acetylmuramoyl-L-alanyl-D-glutamate (UMAG) in the biosynthesis of bacterial cell-wall peptidoglycan.</text>
</comment>
<feature type="binding site" evidence="8">
    <location>
        <position position="30"/>
    </location>
    <ligand>
        <name>UDP-N-acetyl-alpha-D-muramoyl-L-alanyl-D-glutamate</name>
        <dbReference type="ChEBI" id="CHEBI:83900"/>
    </ligand>
</feature>
<dbReference type="PATRIC" id="fig|742737.3.peg.2455"/>
<dbReference type="HOGENOM" id="CLU_022291_4_1_9"/>
<dbReference type="InterPro" id="IPR036615">
    <property type="entry name" value="Mur_ligase_C_dom_sf"/>
</dbReference>
<feature type="modified residue" description="N6-carboxylysine" evidence="8">
    <location>
        <position position="225"/>
    </location>
</feature>